<gene>
    <name evidence="7" type="ORF">MANES_09G132200v8</name>
</gene>
<evidence type="ECO:0000256" key="1">
    <source>
        <dbReference type="ARBA" id="ARBA00012452"/>
    </source>
</evidence>
<dbReference type="InterPro" id="IPR010987">
    <property type="entry name" value="Glutathione-S-Trfase_C-like"/>
</dbReference>
<dbReference type="InterPro" id="IPR036249">
    <property type="entry name" value="Thioredoxin-like_sf"/>
</dbReference>
<dbReference type="GO" id="GO:0005737">
    <property type="term" value="C:cytoplasm"/>
    <property type="evidence" value="ECO:0000318"/>
    <property type="project" value="GO_Central"/>
</dbReference>
<dbReference type="CDD" id="cd03058">
    <property type="entry name" value="GST_N_Tau"/>
    <property type="match status" value="1"/>
</dbReference>
<accession>A0A2C9VBW9</accession>
<dbReference type="STRING" id="3983.A0A2C9VBW9"/>
<organism evidence="7 8">
    <name type="scientific">Manihot esculenta</name>
    <name type="common">Cassava</name>
    <name type="synonym">Jatropha manihot</name>
    <dbReference type="NCBI Taxonomy" id="3983"/>
    <lineage>
        <taxon>Eukaryota</taxon>
        <taxon>Viridiplantae</taxon>
        <taxon>Streptophyta</taxon>
        <taxon>Embryophyta</taxon>
        <taxon>Tracheophyta</taxon>
        <taxon>Spermatophyta</taxon>
        <taxon>Magnoliopsida</taxon>
        <taxon>eudicotyledons</taxon>
        <taxon>Gunneridae</taxon>
        <taxon>Pentapetalae</taxon>
        <taxon>rosids</taxon>
        <taxon>fabids</taxon>
        <taxon>Malpighiales</taxon>
        <taxon>Euphorbiaceae</taxon>
        <taxon>Crotonoideae</taxon>
        <taxon>Manihoteae</taxon>
        <taxon>Manihot</taxon>
    </lineage>
</organism>
<dbReference type="PANTHER" id="PTHR11260">
    <property type="entry name" value="GLUTATHIONE S-TRANSFERASE, GST, SUPERFAMILY, GST DOMAIN CONTAINING"/>
    <property type="match status" value="1"/>
</dbReference>
<comment type="catalytic activity">
    <reaction evidence="3">
        <text>RX + glutathione = an S-substituted glutathione + a halide anion + H(+)</text>
        <dbReference type="Rhea" id="RHEA:16437"/>
        <dbReference type="ChEBI" id="CHEBI:15378"/>
        <dbReference type="ChEBI" id="CHEBI:16042"/>
        <dbReference type="ChEBI" id="CHEBI:17792"/>
        <dbReference type="ChEBI" id="CHEBI:57925"/>
        <dbReference type="ChEBI" id="CHEBI:90779"/>
        <dbReference type="EC" id="2.5.1.18"/>
    </reaction>
</comment>
<evidence type="ECO:0000256" key="4">
    <source>
        <dbReference type="RuleBase" id="RU003494"/>
    </source>
</evidence>
<dbReference type="EC" id="2.5.1.18" evidence="1"/>
<feature type="domain" description="GST C-terminal" evidence="6">
    <location>
        <begin position="87"/>
        <end position="214"/>
    </location>
</feature>
<dbReference type="Pfam" id="PF02798">
    <property type="entry name" value="GST_N"/>
    <property type="match status" value="1"/>
</dbReference>
<evidence type="ECO:0000256" key="2">
    <source>
        <dbReference type="ARBA" id="ARBA00022679"/>
    </source>
</evidence>
<dbReference type="Proteomes" id="UP000091857">
    <property type="component" value="Chromosome 9"/>
</dbReference>
<dbReference type="CDD" id="cd03185">
    <property type="entry name" value="GST_C_Tau"/>
    <property type="match status" value="1"/>
</dbReference>
<dbReference type="PROSITE" id="PS50404">
    <property type="entry name" value="GST_NTER"/>
    <property type="match status" value="1"/>
</dbReference>
<dbReference type="PANTHER" id="PTHR11260:SF654">
    <property type="entry name" value="GLUTATHIONE TRANSFERASE"/>
    <property type="match status" value="1"/>
</dbReference>
<dbReference type="SUPFAM" id="SSF47616">
    <property type="entry name" value="GST C-terminal domain-like"/>
    <property type="match status" value="1"/>
</dbReference>
<protein>
    <recommendedName>
        <fullName evidence="1">glutathione transferase</fullName>
        <ecNumber evidence="1">2.5.1.18</ecNumber>
    </recommendedName>
</protein>
<evidence type="ECO:0000259" key="5">
    <source>
        <dbReference type="PROSITE" id="PS50404"/>
    </source>
</evidence>
<comment type="similarity">
    <text evidence="4">Belongs to the GST superfamily.</text>
</comment>
<dbReference type="AlphaFoldDB" id="A0A2C9VBW9"/>
<dbReference type="EMBL" id="CM004395">
    <property type="protein sequence ID" value="OAY41828.1"/>
    <property type="molecule type" value="Genomic_DNA"/>
</dbReference>
<dbReference type="Gene3D" id="3.40.30.10">
    <property type="entry name" value="Glutaredoxin"/>
    <property type="match status" value="1"/>
</dbReference>
<dbReference type="PROSITE" id="PS50405">
    <property type="entry name" value="GST_CTER"/>
    <property type="match status" value="1"/>
</dbReference>
<dbReference type="OrthoDB" id="4951845at2759"/>
<dbReference type="SFLD" id="SFLDG01152">
    <property type="entry name" value="Main.3:_Omega-_and_Tau-like"/>
    <property type="match status" value="1"/>
</dbReference>
<keyword evidence="2" id="KW-0808">Transferase</keyword>
<sequence length="221" mass="25625">MAEEVKLINSGPSPFGLRIIWALKMKGIQYESIEEDLSNKSPLLLQHNPIYKKVPVLLHNGKPIVESLIILQYIEETWKQNPLLPADPYDRAMSNFWAKFGDDKVLPSIWYVFIKKGKEQEEAKCEAWEKLKYLEEELRRGKRFFGGETIGLVDIAFGWIVNTVNVLEELIGIKVIDGEKFPLLVRWMKDFSESPVIKENWPPRDVLMSIYADFLQSCHSN</sequence>
<dbReference type="InterPro" id="IPR004046">
    <property type="entry name" value="GST_C"/>
</dbReference>
<evidence type="ECO:0000313" key="8">
    <source>
        <dbReference type="Proteomes" id="UP000091857"/>
    </source>
</evidence>
<dbReference type="InterPro" id="IPR004045">
    <property type="entry name" value="Glutathione_S-Trfase_N"/>
</dbReference>
<evidence type="ECO:0000313" key="7">
    <source>
        <dbReference type="EMBL" id="OAY41828.1"/>
    </source>
</evidence>
<keyword evidence="8" id="KW-1185">Reference proteome</keyword>
<dbReference type="InterPro" id="IPR045074">
    <property type="entry name" value="GST_C_Tau"/>
</dbReference>
<dbReference type="SFLD" id="SFLDG00358">
    <property type="entry name" value="Main_(cytGST)"/>
    <property type="match status" value="1"/>
</dbReference>
<dbReference type="SFLD" id="SFLDS00019">
    <property type="entry name" value="Glutathione_Transferase_(cytos"/>
    <property type="match status" value="1"/>
</dbReference>
<dbReference type="Pfam" id="PF00043">
    <property type="entry name" value="GST_C"/>
    <property type="match status" value="1"/>
</dbReference>
<dbReference type="SUPFAM" id="SSF52833">
    <property type="entry name" value="Thioredoxin-like"/>
    <property type="match status" value="1"/>
</dbReference>
<comment type="caution">
    <text evidence="7">The sequence shown here is derived from an EMBL/GenBank/DDBJ whole genome shotgun (WGS) entry which is preliminary data.</text>
</comment>
<dbReference type="Gene3D" id="1.20.1050.10">
    <property type="match status" value="1"/>
</dbReference>
<dbReference type="InterPro" id="IPR036282">
    <property type="entry name" value="Glutathione-S-Trfase_C_sf"/>
</dbReference>
<evidence type="ECO:0000256" key="3">
    <source>
        <dbReference type="ARBA" id="ARBA00047960"/>
    </source>
</evidence>
<dbReference type="InterPro" id="IPR040079">
    <property type="entry name" value="Glutathione_S-Trfase"/>
</dbReference>
<dbReference type="FunFam" id="1.20.1050.10:FF:000012">
    <property type="entry name" value="Tau class glutathione S-transferase"/>
    <property type="match status" value="1"/>
</dbReference>
<name>A0A2C9VBW9_MANES</name>
<dbReference type="GO" id="GO:0006749">
    <property type="term" value="P:glutathione metabolic process"/>
    <property type="evidence" value="ECO:0000318"/>
    <property type="project" value="GO_Central"/>
</dbReference>
<dbReference type="InterPro" id="IPR045073">
    <property type="entry name" value="Omega/Tau-like"/>
</dbReference>
<proteinExistence type="inferred from homology"/>
<feature type="domain" description="GST N-terminal" evidence="5">
    <location>
        <begin position="3"/>
        <end position="82"/>
    </location>
</feature>
<evidence type="ECO:0000259" key="6">
    <source>
        <dbReference type="PROSITE" id="PS50405"/>
    </source>
</evidence>
<dbReference type="Gramene" id="Manes.09G132200.1.v8.1">
    <property type="protein sequence ID" value="Manes.09G132200.1.v8.1.CDS"/>
    <property type="gene ID" value="Manes.09G132200.v8.1"/>
</dbReference>
<dbReference type="GO" id="GO:0004364">
    <property type="term" value="F:glutathione transferase activity"/>
    <property type="evidence" value="ECO:0000318"/>
    <property type="project" value="GO_Central"/>
</dbReference>
<dbReference type="FunFam" id="3.40.30.10:FF:000014">
    <property type="entry name" value="Tau class glutathione S-transferase"/>
    <property type="match status" value="1"/>
</dbReference>
<reference evidence="8" key="1">
    <citation type="journal article" date="2016" name="Nat. Biotechnol.">
        <title>Sequencing wild and cultivated cassava and related species reveals extensive interspecific hybridization and genetic diversity.</title>
        <authorList>
            <person name="Bredeson J.V."/>
            <person name="Lyons J.B."/>
            <person name="Prochnik S.E."/>
            <person name="Wu G.A."/>
            <person name="Ha C.M."/>
            <person name="Edsinger-Gonzales E."/>
            <person name="Grimwood J."/>
            <person name="Schmutz J."/>
            <person name="Rabbi I.Y."/>
            <person name="Egesi C."/>
            <person name="Nauluvula P."/>
            <person name="Lebot V."/>
            <person name="Ndunguru J."/>
            <person name="Mkamilo G."/>
            <person name="Bart R.S."/>
            <person name="Setter T.L."/>
            <person name="Gleadow R.M."/>
            <person name="Kulakow P."/>
            <person name="Ferguson M.E."/>
            <person name="Rounsley S."/>
            <person name="Rokhsar D.S."/>
        </authorList>
    </citation>
    <scope>NUCLEOTIDE SEQUENCE [LARGE SCALE GENOMIC DNA]</scope>
    <source>
        <strain evidence="8">cv. AM560-2</strain>
    </source>
</reference>